<feature type="domain" description="Putative regulatory protein FmdB zinc ribbon" evidence="2">
    <location>
        <begin position="1"/>
        <end position="41"/>
    </location>
</feature>
<evidence type="ECO:0000313" key="4">
    <source>
        <dbReference type="Proteomes" id="UP001183202"/>
    </source>
</evidence>
<sequence length="93" mass="9761">MPTYGYDCADCGAFDLVRPMAEAGAPAPCPGCGAPGRRLFGAPALRSLDPAVTGAIDASARTAEAPGVVDRLPASRRRTRYTADPRHLRLPRP</sequence>
<evidence type="ECO:0000259" key="2">
    <source>
        <dbReference type="SMART" id="SM00834"/>
    </source>
</evidence>
<evidence type="ECO:0000256" key="1">
    <source>
        <dbReference type="SAM" id="MobiDB-lite"/>
    </source>
</evidence>
<feature type="region of interest" description="Disordered" evidence="1">
    <location>
        <begin position="62"/>
        <end position="93"/>
    </location>
</feature>
<dbReference type="RefSeq" id="WP_311560397.1">
    <property type="nucleotide sequence ID" value="NZ_JAVREJ010000050.1"/>
</dbReference>
<evidence type="ECO:0000313" key="3">
    <source>
        <dbReference type="EMBL" id="MDT0353888.1"/>
    </source>
</evidence>
<dbReference type="InterPro" id="IPR013429">
    <property type="entry name" value="Regulatory_FmdB_Zinc_ribbon"/>
</dbReference>
<protein>
    <submittedName>
        <fullName evidence="3">Zinc ribbon domain-containing protein</fullName>
    </submittedName>
</protein>
<keyword evidence="4" id="KW-1185">Reference proteome</keyword>
<dbReference type="NCBIfam" id="TIGR02605">
    <property type="entry name" value="CxxC_CxxC_SSSS"/>
    <property type="match status" value="1"/>
</dbReference>
<gene>
    <name evidence="3" type="ORF">RM445_30830</name>
</gene>
<dbReference type="Proteomes" id="UP001183202">
    <property type="component" value="Unassembled WGS sequence"/>
</dbReference>
<dbReference type="Pfam" id="PF09723">
    <property type="entry name" value="Zn_ribbon_8"/>
    <property type="match status" value="1"/>
</dbReference>
<accession>A0ABU2NLH2</accession>
<reference evidence="4" key="1">
    <citation type="submission" date="2023-07" db="EMBL/GenBank/DDBJ databases">
        <title>30 novel species of actinomycetes from the DSMZ collection.</title>
        <authorList>
            <person name="Nouioui I."/>
        </authorList>
    </citation>
    <scope>NUCLEOTIDE SEQUENCE [LARGE SCALE GENOMIC DNA]</scope>
    <source>
        <strain evidence="4">DSM 45834</strain>
    </source>
</reference>
<dbReference type="SMART" id="SM00834">
    <property type="entry name" value="CxxC_CXXC_SSSS"/>
    <property type="match status" value="1"/>
</dbReference>
<proteinExistence type="predicted"/>
<dbReference type="EMBL" id="JAVREJ010000050">
    <property type="protein sequence ID" value="MDT0353888.1"/>
    <property type="molecule type" value="Genomic_DNA"/>
</dbReference>
<name>A0ABU2NLH2_9PSEU</name>
<comment type="caution">
    <text evidence="3">The sequence shown here is derived from an EMBL/GenBank/DDBJ whole genome shotgun (WGS) entry which is preliminary data.</text>
</comment>
<organism evidence="3 4">
    <name type="scientific">Pseudonocardia charpentierae</name>
    <dbReference type="NCBI Taxonomy" id="3075545"/>
    <lineage>
        <taxon>Bacteria</taxon>
        <taxon>Bacillati</taxon>
        <taxon>Actinomycetota</taxon>
        <taxon>Actinomycetes</taxon>
        <taxon>Pseudonocardiales</taxon>
        <taxon>Pseudonocardiaceae</taxon>
        <taxon>Pseudonocardia</taxon>
    </lineage>
</organism>